<dbReference type="Gene3D" id="1.20.120.160">
    <property type="entry name" value="HPT domain"/>
    <property type="match status" value="1"/>
</dbReference>
<organism evidence="6 7">
    <name type="scientific">Lysobacter hankyongensis</name>
    <dbReference type="NCBI Taxonomy" id="1176535"/>
    <lineage>
        <taxon>Bacteria</taxon>
        <taxon>Pseudomonadati</taxon>
        <taxon>Pseudomonadota</taxon>
        <taxon>Gammaproteobacteria</taxon>
        <taxon>Lysobacterales</taxon>
        <taxon>Lysobacteraceae</taxon>
        <taxon>Lysobacter</taxon>
    </lineage>
</organism>
<dbReference type="InterPro" id="IPR001789">
    <property type="entry name" value="Sig_transdc_resp-reg_receiver"/>
</dbReference>
<evidence type="ECO:0000259" key="4">
    <source>
        <dbReference type="PROSITE" id="PS50110"/>
    </source>
</evidence>
<dbReference type="RefSeq" id="WP_345304820.1">
    <property type="nucleotide sequence ID" value="NZ_BAABJE010000030.1"/>
</dbReference>
<accession>A0ABP9CE27</accession>
<feature type="domain" description="Response regulatory" evidence="4">
    <location>
        <begin position="19"/>
        <end position="132"/>
    </location>
</feature>
<dbReference type="PROSITE" id="PS50110">
    <property type="entry name" value="RESPONSE_REGULATORY"/>
    <property type="match status" value="1"/>
</dbReference>
<keyword evidence="1" id="KW-0902">Two-component regulatory system</keyword>
<protein>
    <submittedName>
        <fullName evidence="6">Response regulator</fullName>
    </submittedName>
</protein>
<dbReference type="SUPFAM" id="SSF47226">
    <property type="entry name" value="Histidine-containing phosphotransfer domain, HPT domain"/>
    <property type="match status" value="1"/>
</dbReference>
<dbReference type="EMBL" id="BAABJE010000030">
    <property type="protein sequence ID" value="GAA4806646.1"/>
    <property type="molecule type" value="Genomic_DNA"/>
</dbReference>
<keyword evidence="7" id="KW-1185">Reference proteome</keyword>
<feature type="domain" description="HPt" evidence="5">
    <location>
        <begin position="170"/>
        <end position="256"/>
    </location>
</feature>
<evidence type="ECO:0000259" key="5">
    <source>
        <dbReference type="PROSITE" id="PS50894"/>
    </source>
</evidence>
<proteinExistence type="predicted"/>
<evidence type="ECO:0000313" key="7">
    <source>
        <dbReference type="Proteomes" id="UP001499959"/>
    </source>
</evidence>
<evidence type="ECO:0000313" key="6">
    <source>
        <dbReference type="EMBL" id="GAA4806646.1"/>
    </source>
</evidence>
<dbReference type="PROSITE" id="PS50894">
    <property type="entry name" value="HPT"/>
    <property type="match status" value="1"/>
</dbReference>
<evidence type="ECO:0000256" key="2">
    <source>
        <dbReference type="PROSITE-ProRule" id="PRU00110"/>
    </source>
</evidence>
<keyword evidence="3" id="KW-0597">Phosphoprotein</keyword>
<feature type="modified residue" description="4-aspartylphosphate" evidence="3">
    <location>
        <position position="67"/>
    </location>
</feature>
<dbReference type="Pfam" id="PF00072">
    <property type="entry name" value="Response_reg"/>
    <property type="match status" value="1"/>
</dbReference>
<name>A0ABP9CE27_9GAMM</name>
<evidence type="ECO:0000256" key="1">
    <source>
        <dbReference type="ARBA" id="ARBA00023012"/>
    </source>
</evidence>
<dbReference type="InterPro" id="IPR036641">
    <property type="entry name" value="HPT_dom_sf"/>
</dbReference>
<dbReference type="SUPFAM" id="SSF52172">
    <property type="entry name" value="CheY-like"/>
    <property type="match status" value="1"/>
</dbReference>
<dbReference type="Gene3D" id="3.40.50.2300">
    <property type="match status" value="1"/>
</dbReference>
<dbReference type="InterPro" id="IPR008207">
    <property type="entry name" value="Sig_transdc_His_kin_Hpt_dom"/>
</dbReference>
<dbReference type="InterPro" id="IPR011006">
    <property type="entry name" value="CheY-like_superfamily"/>
</dbReference>
<evidence type="ECO:0000256" key="3">
    <source>
        <dbReference type="PROSITE-ProRule" id="PRU00169"/>
    </source>
</evidence>
<dbReference type="Proteomes" id="UP001499959">
    <property type="component" value="Unassembled WGS sequence"/>
</dbReference>
<feature type="modified residue" description="Phosphohistidine" evidence="2">
    <location>
        <position position="209"/>
    </location>
</feature>
<dbReference type="SMART" id="SM00448">
    <property type="entry name" value="REC"/>
    <property type="match status" value="1"/>
</dbReference>
<gene>
    <name evidence="6" type="ORF">GCM10023307_36610</name>
</gene>
<sequence length="256" mass="26712">MNASVPLPSGPSQPAALPRVLLLEDDPVSAAFLAEGIAGLPATVEIAGTVAEARTLAGDRHALWLFDANLPDGRGDALLAELRAGGLTVPALAHTADARREERDALIAAGFVEVLPKPLAIAHLHAALRRALGTQATWPMEDIAAPCSSIDGEPPPIWDDAVALRALNGQRAHVDTMRGLFRDELIQTVARVADAFARGDIDALHAELHRLQAACGFTGAARLAMAVDAMRATTDSSAAHAQFERAAQDTLSSPSG</sequence>
<reference evidence="7" key="1">
    <citation type="journal article" date="2019" name="Int. J. Syst. Evol. Microbiol.">
        <title>The Global Catalogue of Microorganisms (GCM) 10K type strain sequencing project: providing services to taxonomists for standard genome sequencing and annotation.</title>
        <authorList>
            <consortium name="The Broad Institute Genomics Platform"/>
            <consortium name="The Broad Institute Genome Sequencing Center for Infectious Disease"/>
            <person name="Wu L."/>
            <person name="Ma J."/>
        </authorList>
    </citation>
    <scope>NUCLEOTIDE SEQUENCE [LARGE SCALE GENOMIC DNA]</scope>
    <source>
        <strain evidence="7">JCM 18204</strain>
    </source>
</reference>
<comment type="caution">
    <text evidence="6">The sequence shown here is derived from an EMBL/GenBank/DDBJ whole genome shotgun (WGS) entry which is preliminary data.</text>
</comment>